<dbReference type="PANTHER" id="PTHR46198:SF3">
    <property type="entry name" value="PROTEIN-TYROSINE-PHOSPHATASE"/>
    <property type="match status" value="1"/>
</dbReference>
<dbReference type="PANTHER" id="PTHR46198">
    <property type="entry name" value="PROTEIN-TYROSINE-PHOSPHATASE"/>
    <property type="match status" value="1"/>
</dbReference>
<dbReference type="GO" id="GO:0007165">
    <property type="term" value="P:signal transduction"/>
    <property type="evidence" value="ECO:0007669"/>
    <property type="project" value="TreeGrafter"/>
</dbReference>
<feature type="compositionally biased region" description="Pro residues" evidence="7">
    <location>
        <begin position="302"/>
        <end position="315"/>
    </location>
</feature>
<evidence type="ECO:0000256" key="3">
    <source>
        <dbReference type="ARBA" id="ARBA00022801"/>
    </source>
</evidence>
<accession>A0A3B5B5V8</accession>
<sequence length="433" mass="48699">MSSPPAEDPVTPPPMTTPPRKASVVRLQERRGSNLSLLLDVSSLGAEPVCSVTTPKEVWLQLLHTSTRPLDHQLLQEAAADTSALNVEYQKIPPNFVSAAELDVPGHTMKDRYKTILPNPESRVVLRSPEEEAGPDRYINANYIRGYRGSSRAYIATQGPMVHTVADFWDMVWQERSSIIVMVTRLKENNEKCEVYWPQPRDGTERVVEEDEDQEELGRRQDGEEDTSRFGRFLLRVKDVQEKDGFTVTDMEIQLGPERRSVRHYWFTSWPDHHIPQCTAPLLRLVEEVETYRKSPVQPITAPDPRPGTGPGPGPGPCLGPIVVHCSAGIGRTGCFIASSIGCRQLRDGGRVDVLETVCQLRLDRGGMIQTTEQYQFLYSTLAQYSRQLQQQQGPEPNQNQPTTLPQNQQNPEEQVSAQLQNLQLDSKQSGRN</sequence>
<dbReference type="PROSITE" id="PS00383">
    <property type="entry name" value="TYR_PHOSPHATASE_1"/>
    <property type="match status" value="1"/>
</dbReference>
<dbReference type="Gene3D" id="3.90.190.10">
    <property type="entry name" value="Protein tyrosine phosphatase superfamily"/>
    <property type="match status" value="1"/>
</dbReference>
<dbReference type="InterPro" id="IPR000242">
    <property type="entry name" value="PTP_cat"/>
</dbReference>
<feature type="binding site" evidence="6">
    <location>
        <position position="272"/>
    </location>
    <ligand>
        <name>substrate</name>
    </ligand>
</feature>
<dbReference type="RefSeq" id="XP_008287071.1">
    <property type="nucleotide sequence ID" value="XM_008288849.1"/>
</dbReference>
<dbReference type="PROSITE" id="PS50055">
    <property type="entry name" value="TYR_PHOSPHATASE_PTP"/>
    <property type="match status" value="1"/>
</dbReference>
<evidence type="ECO:0000256" key="2">
    <source>
        <dbReference type="ARBA" id="ARBA00022553"/>
    </source>
</evidence>
<evidence type="ECO:0000313" key="13">
    <source>
        <dbReference type="RefSeq" id="XP_008287070.1"/>
    </source>
</evidence>
<dbReference type="InterPro" id="IPR016130">
    <property type="entry name" value="Tyr_Pase_AS"/>
</dbReference>
<dbReference type="Pfam" id="PF00102">
    <property type="entry name" value="Y_phosphatase"/>
    <property type="match status" value="1"/>
</dbReference>
<dbReference type="PROSITE" id="PS50056">
    <property type="entry name" value="TYR_PHOSPHATASE_2"/>
    <property type="match status" value="1"/>
</dbReference>
<feature type="active site" description="Phosphocysteine intermediate" evidence="5">
    <location>
        <position position="326"/>
    </location>
</feature>
<feature type="compositionally biased region" description="Basic and acidic residues" evidence="7">
    <location>
        <begin position="216"/>
        <end position="225"/>
    </location>
</feature>
<dbReference type="InterPro" id="IPR003595">
    <property type="entry name" value="Tyr_Pase_cat"/>
</dbReference>
<keyword evidence="11" id="KW-1185">Reference proteome</keyword>
<keyword evidence="4" id="KW-0904">Protein phosphatase</keyword>
<dbReference type="RefSeq" id="XP_008287070.1">
    <property type="nucleotide sequence ID" value="XM_008288848.1"/>
</dbReference>
<dbReference type="PRINTS" id="PR01778">
    <property type="entry name" value="KIMPTPASE"/>
</dbReference>
<dbReference type="GO" id="GO:0004725">
    <property type="term" value="F:protein tyrosine phosphatase activity"/>
    <property type="evidence" value="ECO:0007669"/>
    <property type="project" value="UniProtKB-EC"/>
</dbReference>
<organism evidence="10">
    <name type="scientific">Stegastes partitus</name>
    <name type="common">bicolor damselfish</name>
    <dbReference type="NCBI Taxonomy" id="144197"/>
    <lineage>
        <taxon>Eukaryota</taxon>
        <taxon>Metazoa</taxon>
        <taxon>Chordata</taxon>
        <taxon>Craniata</taxon>
        <taxon>Vertebrata</taxon>
        <taxon>Euteleostomi</taxon>
        <taxon>Actinopterygii</taxon>
        <taxon>Neopterygii</taxon>
        <taxon>Teleostei</taxon>
        <taxon>Neoteleostei</taxon>
        <taxon>Acanthomorphata</taxon>
        <taxon>Ovalentaria</taxon>
        <taxon>Pomacentridae</taxon>
        <taxon>Stegastes</taxon>
    </lineage>
</organism>
<feature type="binding site" evidence="6">
    <location>
        <begin position="326"/>
        <end position="332"/>
    </location>
    <ligand>
        <name>substrate</name>
    </ligand>
</feature>
<feature type="region of interest" description="Disordered" evidence="7">
    <location>
        <begin position="1"/>
        <end position="21"/>
    </location>
</feature>
<feature type="domain" description="Tyrosine-protein phosphatase" evidence="8">
    <location>
        <begin position="85"/>
        <end position="385"/>
    </location>
</feature>
<reference evidence="10" key="1">
    <citation type="submission" date="2023-09" db="UniProtKB">
        <authorList>
            <consortium name="Ensembl"/>
        </authorList>
    </citation>
    <scope>IDENTIFICATION</scope>
</reference>
<dbReference type="GO" id="GO:0005829">
    <property type="term" value="C:cytosol"/>
    <property type="evidence" value="ECO:0007669"/>
    <property type="project" value="TreeGrafter"/>
</dbReference>
<dbReference type="STRING" id="144197.ENSSPAP00000021097"/>
<dbReference type="GO" id="GO:0019901">
    <property type="term" value="F:protein kinase binding"/>
    <property type="evidence" value="ECO:0007669"/>
    <property type="project" value="TreeGrafter"/>
</dbReference>
<dbReference type="GO" id="GO:0005886">
    <property type="term" value="C:plasma membrane"/>
    <property type="evidence" value="ECO:0007669"/>
    <property type="project" value="TreeGrafter"/>
</dbReference>
<dbReference type="PRINTS" id="PR00700">
    <property type="entry name" value="PRTYPHPHTASE"/>
</dbReference>
<protein>
    <recommendedName>
        <fullName evidence="1">protein-tyrosine-phosphatase</fullName>
        <ecNumber evidence="1">3.1.3.48</ecNumber>
    </recommendedName>
</protein>
<dbReference type="RefSeq" id="XP_008287069.1">
    <property type="nucleotide sequence ID" value="XM_008288847.1"/>
</dbReference>
<dbReference type="SMART" id="SM00404">
    <property type="entry name" value="PTPc_motif"/>
    <property type="match status" value="1"/>
</dbReference>
<evidence type="ECO:0000313" key="11">
    <source>
        <dbReference type="Proteomes" id="UP000694891"/>
    </source>
</evidence>
<dbReference type="InterPro" id="IPR029021">
    <property type="entry name" value="Prot-tyrosine_phosphatase-like"/>
</dbReference>
<dbReference type="Ensembl" id="ENSSPAT00000021417.1">
    <property type="protein sequence ID" value="ENSSPAP00000021097.1"/>
    <property type="gene ID" value="ENSSPAG00000015899.1"/>
</dbReference>
<keyword evidence="2" id="KW-0597">Phosphoprotein</keyword>
<evidence type="ECO:0000313" key="14">
    <source>
        <dbReference type="RefSeq" id="XP_008287071.1"/>
    </source>
</evidence>
<feature type="binding site" evidence="6">
    <location>
        <position position="370"/>
    </location>
    <ligand>
        <name>substrate</name>
    </ligand>
</feature>
<evidence type="ECO:0000256" key="7">
    <source>
        <dbReference type="SAM" id="MobiDB-lite"/>
    </source>
</evidence>
<evidence type="ECO:0000256" key="4">
    <source>
        <dbReference type="ARBA" id="ARBA00022912"/>
    </source>
</evidence>
<evidence type="ECO:0000259" key="8">
    <source>
        <dbReference type="PROSITE" id="PS50055"/>
    </source>
</evidence>
<feature type="region of interest" description="Disordered" evidence="7">
    <location>
        <begin position="388"/>
        <end position="433"/>
    </location>
</feature>
<evidence type="ECO:0000256" key="1">
    <source>
        <dbReference type="ARBA" id="ARBA00013064"/>
    </source>
</evidence>
<proteinExistence type="predicted"/>
<gene>
    <name evidence="12 13 14" type="primary">ptpn7</name>
</gene>
<reference evidence="12 13" key="2">
    <citation type="submission" date="2025-04" db="UniProtKB">
        <authorList>
            <consortium name="RefSeq"/>
        </authorList>
    </citation>
    <scope>IDENTIFICATION</scope>
</reference>
<evidence type="ECO:0000259" key="9">
    <source>
        <dbReference type="PROSITE" id="PS50056"/>
    </source>
</evidence>
<evidence type="ECO:0000313" key="10">
    <source>
        <dbReference type="Ensembl" id="ENSSPAP00000021097.1"/>
    </source>
</evidence>
<feature type="domain" description="Tyrosine specific protein phosphatases" evidence="9">
    <location>
        <begin position="283"/>
        <end position="376"/>
    </location>
</feature>
<dbReference type="OrthoDB" id="9993594at2759"/>
<dbReference type="AlphaFoldDB" id="A0A3B5B5V8"/>
<dbReference type="GeneID" id="103362483"/>
<dbReference type="EC" id="3.1.3.48" evidence="1"/>
<dbReference type="InterPro" id="IPR008356">
    <property type="entry name" value="Tyr_Pase_KIM-con"/>
</dbReference>
<evidence type="ECO:0000256" key="6">
    <source>
        <dbReference type="PIRSR" id="PIRSR608356-51"/>
    </source>
</evidence>
<feature type="region of interest" description="Disordered" evidence="7">
    <location>
        <begin position="295"/>
        <end position="315"/>
    </location>
</feature>
<dbReference type="Proteomes" id="UP000694891">
    <property type="component" value="Unplaced"/>
</dbReference>
<feature type="compositionally biased region" description="Low complexity" evidence="7">
    <location>
        <begin position="388"/>
        <end position="413"/>
    </location>
</feature>
<dbReference type="SMART" id="SM00194">
    <property type="entry name" value="PTPc"/>
    <property type="match status" value="1"/>
</dbReference>
<name>A0A3B5B5V8_9TELE</name>
<dbReference type="GeneTree" id="ENSGT00940000157212"/>
<keyword evidence="3" id="KW-0378">Hydrolase</keyword>
<feature type="compositionally biased region" description="Polar residues" evidence="7">
    <location>
        <begin position="414"/>
        <end position="433"/>
    </location>
</feature>
<dbReference type="InterPro" id="IPR000387">
    <property type="entry name" value="Tyr_Pase_dom"/>
</dbReference>
<feature type="region of interest" description="Disordered" evidence="7">
    <location>
        <begin position="201"/>
        <end position="225"/>
    </location>
</feature>
<dbReference type="SUPFAM" id="SSF52799">
    <property type="entry name" value="(Phosphotyrosine protein) phosphatases II"/>
    <property type="match status" value="1"/>
</dbReference>
<dbReference type="GO" id="GO:0030054">
    <property type="term" value="C:cell junction"/>
    <property type="evidence" value="ECO:0007669"/>
    <property type="project" value="TreeGrafter"/>
</dbReference>
<evidence type="ECO:0000256" key="5">
    <source>
        <dbReference type="PIRSR" id="PIRSR608356-50"/>
    </source>
</evidence>
<feature type="compositionally biased region" description="Pro residues" evidence="7">
    <location>
        <begin position="1"/>
        <end position="17"/>
    </location>
</feature>
<evidence type="ECO:0000313" key="12">
    <source>
        <dbReference type="RefSeq" id="XP_008287069.1"/>
    </source>
</evidence>